<comment type="caution">
    <text evidence="1">The sequence shown here is derived from an EMBL/GenBank/DDBJ whole genome shotgun (WGS) entry which is preliminary data.</text>
</comment>
<proteinExistence type="predicted"/>
<organism evidence="1 2">
    <name type="scientific">Sphingomonas quercus</name>
    <dbReference type="NCBI Taxonomy" id="2842451"/>
    <lineage>
        <taxon>Bacteria</taxon>
        <taxon>Pseudomonadati</taxon>
        <taxon>Pseudomonadota</taxon>
        <taxon>Alphaproteobacteria</taxon>
        <taxon>Sphingomonadales</taxon>
        <taxon>Sphingomonadaceae</taxon>
        <taxon>Sphingomonas</taxon>
    </lineage>
</organism>
<evidence type="ECO:0000313" key="1">
    <source>
        <dbReference type="EMBL" id="MBU3077477.1"/>
    </source>
</evidence>
<sequence>MTILVGAAPTASLDVHVIGLRAASGMIRICLTANPKAFPDCDGDPAARHKSVAAAQAGDVRFDDLAPGDYAVSLFHDQNGNGRLDKMLIVPTEGIGFSNNPRLRFGPPSFAQARIAVTGHVEATVALRYFL</sequence>
<dbReference type="RefSeq" id="WP_216321996.1">
    <property type="nucleotide sequence ID" value="NZ_JAHKRT010000003.1"/>
</dbReference>
<dbReference type="Proteomes" id="UP000776276">
    <property type="component" value="Unassembled WGS sequence"/>
</dbReference>
<protein>
    <submittedName>
        <fullName evidence="1">DUF2141 domain-containing protein</fullName>
    </submittedName>
</protein>
<dbReference type="Pfam" id="PF09912">
    <property type="entry name" value="DUF2141"/>
    <property type="match status" value="1"/>
</dbReference>
<keyword evidence="2" id="KW-1185">Reference proteome</keyword>
<dbReference type="EMBL" id="JAHKRT010000003">
    <property type="protein sequence ID" value="MBU3077477.1"/>
    <property type="molecule type" value="Genomic_DNA"/>
</dbReference>
<evidence type="ECO:0000313" key="2">
    <source>
        <dbReference type="Proteomes" id="UP000776276"/>
    </source>
</evidence>
<gene>
    <name evidence="1" type="ORF">KOF26_06310</name>
</gene>
<accession>A0ABS6BGQ7</accession>
<name>A0ABS6BGQ7_9SPHN</name>
<dbReference type="InterPro" id="IPR018673">
    <property type="entry name" value="DUF2141"/>
</dbReference>
<reference evidence="1 2" key="1">
    <citation type="submission" date="2021-06" db="EMBL/GenBank/DDBJ databases">
        <title>Sphingomonas sp. XMGL2, whole genome shotgun sequencing project.</title>
        <authorList>
            <person name="Zhao G."/>
            <person name="Shen L."/>
        </authorList>
    </citation>
    <scope>NUCLEOTIDE SEQUENCE [LARGE SCALE GENOMIC DNA]</scope>
    <source>
        <strain evidence="1 2">XMGL2</strain>
    </source>
</reference>